<proteinExistence type="predicted"/>
<keyword evidence="2" id="KW-1185">Reference proteome</keyword>
<organism evidence="1 2">
    <name type="scientific">Micromonospora lupini str. Lupac 08</name>
    <dbReference type="NCBI Taxonomy" id="1150864"/>
    <lineage>
        <taxon>Bacteria</taxon>
        <taxon>Bacillati</taxon>
        <taxon>Actinomycetota</taxon>
        <taxon>Actinomycetes</taxon>
        <taxon>Micromonosporales</taxon>
        <taxon>Micromonosporaceae</taxon>
        <taxon>Micromonospora</taxon>
    </lineage>
</organism>
<sequence length="63" mass="6125">METLVDGLLVGVGVTLGKSQRVILTIALTLEVMCLGSGVDRGSGSRLGEAVGVGPVGATSLGG</sequence>
<evidence type="ECO:0000313" key="2">
    <source>
        <dbReference type="Proteomes" id="UP000003448"/>
    </source>
</evidence>
<accession>I0L7Q8</accession>
<gene>
    <name evidence="1" type="ORF">MILUP08_44733</name>
</gene>
<name>I0L7Q8_9ACTN</name>
<dbReference type="AlphaFoldDB" id="I0L7Q8"/>
<dbReference type="EMBL" id="CAIE01000036">
    <property type="protein sequence ID" value="CCH19855.1"/>
    <property type="molecule type" value="Genomic_DNA"/>
</dbReference>
<dbReference type="Proteomes" id="UP000003448">
    <property type="component" value="Unassembled WGS sequence"/>
</dbReference>
<reference evidence="1 2" key="1">
    <citation type="journal article" date="2012" name="J. Bacteriol.">
        <title>Genome Sequence of Micromonospora lupini Lupac 08, Isolated from Root Nodules of Lupinus angustifolius.</title>
        <authorList>
            <person name="Alonso-Vega P."/>
            <person name="Normand P."/>
            <person name="Bacigalupe R."/>
            <person name="Pujic P."/>
            <person name="Lajus A."/>
            <person name="Vallenet D."/>
            <person name="Carro L."/>
            <person name="Coll P."/>
            <person name="Trujillo M.E."/>
        </authorList>
    </citation>
    <scope>NUCLEOTIDE SEQUENCE [LARGE SCALE GENOMIC DNA]</scope>
    <source>
        <strain evidence="1 2">Lupac 08</strain>
    </source>
</reference>
<protein>
    <submittedName>
        <fullName evidence="1">Uncharacterized protein</fullName>
    </submittedName>
</protein>
<evidence type="ECO:0000313" key="1">
    <source>
        <dbReference type="EMBL" id="CCH19855.1"/>
    </source>
</evidence>